<feature type="transmembrane region" description="Helical" evidence="1">
    <location>
        <begin position="79"/>
        <end position="99"/>
    </location>
</feature>
<feature type="transmembrane region" description="Helical" evidence="1">
    <location>
        <begin position="180"/>
        <end position="196"/>
    </location>
</feature>
<feature type="transmembrane region" description="Helical" evidence="1">
    <location>
        <begin position="7"/>
        <end position="28"/>
    </location>
</feature>
<name>A0A1H7I0Q3_9EURY</name>
<dbReference type="OrthoDB" id="76782at2157"/>
<keyword evidence="1" id="KW-0472">Membrane</keyword>
<evidence type="ECO:0000256" key="1">
    <source>
        <dbReference type="SAM" id="Phobius"/>
    </source>
</evidence>
<dbReference type="InterPro" id="IPR038750">
    <property type="entry name" value="YczE/YyaS-like"/>
</dbReference>
<accession>A0A1H7I0Q3</accession>
<dbReference type="Proteomes" id="UP000199506">
    <property type="component" value="Unassembled WGS sequence"/>
</dbReference>
<feature type="transmembrane region" description="Helical" evidence="1">
    <location>
        <begin position="156"/>
        <end position="174"/>
    </location>
</feature>
<protein>
    <submittedName>
        <fullName evidence="2">Uncharacterized membrane protein YczE</fullName>
    </submittedName>
</protein>
<organism evidence="2 3">
    <name type="scientific">Methanobrevibacter gottschalkii</name>
    <dbReference type="NCBI Taxonomy" id="190974"/>
    <lineage>
        <taxon>Archaea</taxon>
        <taxon>Methanobacteriati</taxon>
        <taxon>Methanobacteriota</taxon>
        <taxon>Methanomada group</taxon>
        <taxon>Methanobacteria</taxon>
        <taxon>Methanobacteriales</taxon>
        <taxon>Methanobacteriaceae</taxon>
        <taxon>Methanobrevibacter</taxon>
    </lineage>
</organism>
<feature type="transmembrane region" description="Helical" evidence="1">
    <location>
        <begin position="48"/>
        <end position="67"/>
    </location>
</feature>
<dbReference type="RefSeq" id="WP_069574125.1">
    <property type="nucleotide sequence ID" value="NZ_FOAK01000003.1"/>
</dbReference>
<keyword evidence="1" id="KW-1133">Transmembrane helix</keyword>
<proteinExistence type="predicted"/>
<dbReference type="PANTHER" id="PTHR40078">
    <property type="entry name" value="INTEGRAL MEMBRANE PROTEIN-RELATED"/>
    <property type="match status" value="1"/>
</dbReference>
<reference evidence="2 3" key="1">
    <citation type="submission" date="2016-10" db="EMBL/GenBank/DDBJ databases">
        <authorList>
            <person name="de Groot N.N."/>
        </authorList>
    </citation>
    <scope>NUCLEOTIDE SEQUENCE [LARGE SCALE GENOMIC DNA]</scope>
    <source>
        <strain evidence="2 3">DSM 11978</strain>
    </source>
</reference>
<dbReference type="PANTHER" id="PTHR40078:SF1">
    <property type="entry name" value="INTEGRAL MEMBRANE PROTEIN"/>
    <property type="match status" value="1"/>
</dbReference>
<gene>
    <name evidence="2" type="ORF">SAMN05216439_1101</name>
</gene>
<keyword evidence="1" id="KW-0812">Transmembrane</keyword>
<feature type="transmembrane region" description="Helical" evidence="1">
    <location>
        <begin position="105"/>
        <end position="126"/>
    </location>
</feature>
<evidence type="ECO:0000313" key="2">
    <source>
        <dbReference type="EMBL" id="SEK55437.1"/>
    </source>
</evidence>
<dbReference type="EMBL" id="FOAK01000003">
    <property type="protein sequence ID" value="SEK55437.1"/>
    <property type="molecule type" value="Genomic_DNA"/>
</dbReference>
<dbReference type="AlphaFoldDB" id="A0A1H7I0Q3"/>
<dbReference type="STRING" id="190974.SAMN05216439_1101"/>
<sequence>MWVKRILSFVIGLLIMSFGVAFSIVSLLGTTPISSISYSLALITNIDIGITTFIFNAALIVMQLLILRSKFHKKRLLQLINCVLFGYFTDVALYFVAFIPFDSSLWMSVLFLLISIFLTAFGIFIYMPANIAPLPGEGCVEAIAIVTGWRFSTIKIGFDASMVVMSLIMCGLWYTDMFGAVYIGTIISAIMVGFTLRQINNIYAHITGAQINVVNK</sequence>
<dbReference type="Pfam" id="PF19700">
    <property type="entry name" value="DUF6198"/>
    <property type="match status" value="1"/>
</dbReference>
<evidence type="ECO:0000313" key="3">
    <source>
        <dbReference type="Proteomes" id="UP000199506"/>
    </source>
</evidence>